<dbReference type="InterPro" id="IPR035965">
    <property type="entry name" value="PAS-like_dom_sf"/>
</dbReference>
<dbReference type="InterPro" id="IPR000014">
    <property type="entry name" value="PAS"/>
</dbReference>
<dbReference type="PROSITE" id="PS50113">
    <property type="entry name" value="PAC"/>
    <property type="match status" value="1"/>
</dbReference>
<dbReference type="EMBL" id="CP120682">
    <property type="protein sequence ID" value="WKN37269.1"/>
    <property type="molecule type" value="Genomic_DNA"/>
</dbReference>
<comment type="catalytic activity">
    <reaction evidence="1">
        <text>ATP + protein L-histidine = ADP + protein N-phospho-L-histidine.</text>
        <dbReference type="EC" id="2.7.13.3"/>
    </reaction>
</comment>
<dbReference type="Pfam" id="PF08447">
    <property type="entry name" value="PAS_3"/>
    <property type="match status" value="1"/>
</dbReference>
<evidence type="ECO:0000259" key="3">
    <source>
        <dbReference type="PROSITE" id="PS50113"/>
    </source>
</evidence>
<dbReference type="AlphaFoldDB" id="A0AA49JGH5"/>
<reference evidence="4" key="1">
    <citation type="journal article" date="2023" name="Comput. Struct. Biotechnol. J.">
        <title>Discovery of a novel marine Bacteroidetes with a rich repertoire of carbohydrate-active enzymes.</title>
        <authorList>
            <person name="Chen B."/>
            <person name="Liu G."/>
            <person name="Chen Q."/>
            <person name="Wang H."/>
            <person name="Liu L."/>
            <person name="Tang K."/>
        </authorList>
    </citation>
    <scope>NUCLEOTIDE SEQUENCE</scope>
    <source>
        <strain evidence="4">TK19036</strain>
    </source>
</reference>
<accession>A0AA49JGH5</accession>
<feature type="domain" description="PAC" evidence="3">
    <location>
        <begin position="248"/>
        <end position="299"/>
    </location>
</feature>
<dbReference type="PANTHER" id="PTHR43102">
    <property type="entry name" value="SLR1143 PROTEIN"/>
    <property type="match status" value="1"/>
</dbReference>
<dbReference type="SUPFAM" id="SSF47384">
    <property type="entry name" value="Homodimeric domain of signal transducing histidine kinase"/>
    <property type="match status" value="1"/>
</dbReference>
<dbReference type="Gene3D" id="3.30.450.40">
    <property type="match status" value="1"/>
</dbReference>
<reference evidence="4" key="2">
    <citation type="journal article" date="2024" name="Antonie Van Leeuwenhoek">
        <title>Roseihalotalea indica gen. nov., sp. nov., a halophilic Bacteroidetes from mesopelagic Southwest Indian Ocean with higher carbohydrate metabolic potential.</title>
        <authorList>
            <person name="Chen B."/>
            <person name="Zhang M."/>
            <person name="Lin D."/>
            <person name="Ye J."/>
            <person name="Tang K."/>
        </authorList>
    </citation>
    <scope>NUCLEOTIDE SEQUENCE</scope>
    <source>
        <strain evidence="4">TK19036</strain>
    </source>
</reference>
<gene>
    <name evidence="4" type="ORF">K4G66_00920</name>
</gene>
<dbReference type="InterPro" id="IPR003018">
    <property type="entry name" value="GAF"/>
</dbReference>
<dbReference type="CDD" id="cd00082">
    <property type="entry name" value="HisKA"/>
    <property type="match status" value="1"/>
</dbReference>
<dbReference type="EC" id="2.7.13.3" evidence="2"/>
<dbReference type="InterPro" id="IPR029016">
    <property type="entry name" value="GAF-like_dom_sf"/>
</dbReference>
<dbReference type="CDD" id="cd00130">
    <property type="entry name" value="PAS"/>
    <property type="match status" value="1"/>
</dbReference>
<dbReference type="GO" id="GO:0000155">
    <property type="term" value="F:phosphorelay sensor kinase activity"/>
    <property type="evidence" value="ECO:0007669"/>
    <property type="project" value="InterPro"/>
</dbReference>
<dbReference type="InterPro" id="IPR036097">
    <property type="entry name" value="HisK_dim/P_sf"/>
</dbReference>
<dbReference type="SMART" id="SM00065">
    <property type="entry name" value="GAF"/>
    <property type="match status" value="1"/>
</dbReference>
<dbReference type="Gene3D" id="1.10.287.130">
    <property type="match status" value="1"/>
</dbReference>
<dbReference type="InterPro" id="IPR013655">
    <property type="entry name" value="PAS_fold_3"/>
</dbReference>
<evidence type="ECO:0000313" key="4">
    <source>
        <dbReference type="EMBL" id="WKN37269.1"/>
    </source>
</evidence>
<organism evidence="4">
    <name type="scientific">Roseihalotalea indica</name>
    <dbReference type="NCBI Taxonomy" id="2867963"/>
    <lineage>
        <taxon>Bacteria</taxon>
        <taxon>Pseudomonadati</taxon>
        <taxon>Bacteroidota</taxon>
        <taxon>Cytophagia</taxon>
        <taxon>Cytophagales</taxon>
        <taxon>Catalimonadaceae</taxon>
        <taxon>Roseihalotalea</taxon>
    </lineage>
</organism>
<sequence>MYEKDRLQELREYKILDTLPEEELDEVAEIASAICDTPISLVSFIDDNRQWFKSTKGVDIKETPRKLSFCQHTLHQPTEVLVIDNPLHDERFKDHPFVQGQPHVRFYAGAPLVTPTGNVLGTLCIIDHKPRKISEQQKKALQLLAKKVMNYLETRKLLFEQGSKIELSATRLKKLTDQAPGAIYQFEMKPGGKKTFSFLSKGISAIHPNLSPEALKEDPLLALDVIHPDDLQYVREGLYSSFANLTPWSIEYRVILDDNNIAWHWSNAKPEKQKDGTVIWYGTFQDVTDRKRYTKALEQMLSDISHVMRRPVATMLGLAEAFEIEKDLNENTLREYLMHLKTVSGEMDVYIRQMNEAYSKICLTNATPPLRDCVPDPYVSMAKVSNL</sequence>
<proteinExistence type="predicted"/>
<dbReference type="InterPro" id="IPR000700">
    <property type="entry name" value="PAS-assoc_C"/>
</dbReference>
<dbReference type="PANTHER" id="PTHR43102:SF2">
    <property type="entry name" value="GAF DOMAIN-CONTAINING PROTEIN"/>
    <property type="match status" value="1"/>
</dbReference>
<evidence type="ECO:0000256" key="1">
    <source>
        <dbReference type="ARBA" id="ARBA00000085"/>
    </source>
</evidence>
<dbReference type="Gene3D" id="3.30.450.20">
    <property type="entry name" value="PAS domain"/>
    <property type="match status" value="1"/>
</dbReference>
<dbReference type="SUPFAM" id="SSF55781">
    <property type="entry name" value="GAF domain-like"/>
    <property type="match status" value="1"/>
</dbReference>
<dbReference type="InterPro" id="IPR003661">
    <property type="entry name" value="HisK_dim/P_dom"/>
</dbReference>
<dbReference type="Pfam" id="PF01590">
    <property type="entry name" value="GAF"/>
    <property type="match status" value="1"/>
</dbReference>
<evidence type="ECO:0000256" key="2">
    <source>
        <dbReference type="ARBA" id="ARBA00012438"/>
    </source>
</evidence>
<name>A0AA49JGH5_9BACT</name>
<dbReference type="SUPFAM" id="SSF55785">
    <property type="entry name" value="PYP-like sensor domain (PAS domain)"/>
    <property type="match status" value="1"/>
</dbReference>
<protein>
    <recommendedName>
        <fullName evidence="2">histidine kinase</fullName>
        <ecNumber evidence="2">2.7.13.3</ecNumber>
    </recommendedName>
</protein>